<dbReference type="InterPro" id="IPR029044">
    <property type="entry name" value="Nucleotide-diphossugar_trans"/>
</dbReference>
<reference evidence="4 5" key="1">
    <citation type="submission" date="2018-08" db="EMBL/GenBank/DDBJ databases">
        <title>A genome reference for cultivated species of the human gut microbiota.</title>
        <authorList>
            <person name="Zou Y."/>
            <person name="Xue W."/>
            <person name="Luo G."/>
        </authorList>
    </citation>
    <scope>NUCLEOTIDE SEQUENCE [LARGE SCALE GENOMIC DNA]</scope>
    <source>
        <strain evidence="4 5">AM27-17</strain>
    </source>
</reference>
<dbReference type="AlphaFoldDB" id="A0A414LEJ2"/>
<dbReference type="EMBL" id="QSKV01000004">
    <property type="protein sequence ID" value="RHE93024.1"/>
    <property type="molecule type" value="Genomic_DNA"/>
</dbReference>
<keyword evidence="3" id="KW-0479">Metal-binding</keyword>
<dbReference type="GO" id="GO:0016757">
    <property type="term" value="F:glycosyltransferase activity"/>
    <property type="evidence" value="ECO:0007669"/>
    <property type="project" value="UniProtKB-KW"/>
</dbReference>
<dbReference type="GO" id="GO:0046872">
    <property type="term" value="F:metal ion binding"/>
    <property type="evidence" value="ECO:0007669"/>
    <property type="project" value="UniProtKB-KW"/>
</dbReference>
<dbReference type="Pfam" id="PF01501">
    <property type="entry name" value="Glyco_transf_8"/>
    <property type="match status" value="1"/>
</dbReference>
<evidence type="ECO:0000313" key="5">
    <source>
        <dbReference type="Proteomes" id="UP000285650"/>
    </source>
</evidence>
<evidence type="ECO:0000256" key="1">
    <source>
        <dbReference type="ARBA" id="ARBA00022676"/>
    </source>
</evidence>
<gene>
    <name evidence="4" type="ORF">DW712_07825</name>
</gene>
<dbReference type="Gene3D" id="3.90.550.10">
    <property type="entry name" value="Spore Coat Polysaccharide Biosynthesis Protein SpsA, Chain A"/>
    <property type="match status" value="1"/>
</dbReference>
<dbReference type="PANTHER" id="PTHR13778">
    <property type="entry name" value="GLYCOSYLTRANSFERASE 8 DOMAIN-CONTAINING PROTEIN"/>
    <property type="match status" value="1"/>
</dbReference>
<evidence type="ECO:0000256" key="2">
    <source>
        <dbReference type="ARBA" id="ARBA00022679"/>
    </source>
</evidence>
<protein>
    <submittedName>
        <fullName evidence="4">Glycosyltransferase family 8 protein</fullName>
    </submittedName>
</protein>
<keyword evidence="1" id="KW-0328">Glycosyltransferase</keyword>
<dbReference type="Proteomes" id="UP000285650">
    <property type="component" value="Unassembled WGS sequence"/>
</dbReference>
<evidence type="ECO:0000313" key="4">
    <source>
        <dbReference type="EMBL" id="RHE93024.1"/>
    </source>
</evidence>
<keyword evidence="2 4" id="KW-0808">Transferase</keyword>
<dbReference type="InterPro" id="IPR002495">
    <property type="entry name" value="Glyco_trans_8"/>
</dbReference>
<sequence>MIDIVCSIDENYIEYCGVMLASLFVHTPDEKFRIHIICSSKVEKAGKKKLKVFCEKHQAEVYFYDVDYSLIKDFPIRKQDHLSLAAYLRLFMSELIPSNINKILYLDCDLIVVDSIKELWEKNIENIAVAAVEERSPFDTESPVTLKYPVEYSYFNSGVMLINLQKWREKKFVEACKSYIASNYENIKLHDQDVLNALLYKEKQFISIRWNLMDFFLYASPEVQPERKKDWDDALKSPAIIHFTGKRKPWMYNCDSPFRDQYIRFAKQQGWHVINHKNAIHYFFRKILYKVINKKKTIKIK</sequence>
<dbReference type="PANTHER" id="PTHR13778:SF47">
    <property type="entry name" value="LIPOPOLYSACCHARIDE 1,3-GALACTOSYLTRANSFERASE"/>
    <property type="match status" value="1"/>
</dbReference>
<dbReference type="CDD" id="cd04194">
    <property type="entry name" value="GT8_A4GalT_like"/>
    <property type="match status" value="1"/>
</dbReference>
<accession>A0A414LEJ2</accession>
<evidence type="ECO:0000256" key="3">
    <source>
        <dbReference type="ARBA" id="ARBA00022723"/>
    </source>
</evidence>
<organism evidence="4 5">
    <name type="scientific">Bacteroides intestinalis</name>
    <dbReference type="NCBI Taxonomy" id="329854"/>
    <lineage>
        <taxon>Bacteria</taxon>
        <taxon>Pseudomonadati</taxon>
        <taxon>Bacteroidota</taxon>
        <taxon>Bacteroidia</taxon>
        <taxon>Bacteroidales</taxon>
        <taxon>Bacteroidaceae</taxon>
        <taxon>Bacteroides</taxon>
    </lineage>
</organism>
<name>A0A414LEJ2_9BACE</name>
<dbReference type="RefSeq" id="WP_118221559.1">
    <property type="nucleotide sequence ID" value="NZ_JADNIJ010000002.1"/>
</dbReference>
<comment type="caution">
    <text evidence="4">The sequence shown here is derived from an EMBL/GenBank/DDBJ whole genome shotgun (WGS) entry which is preliminary data.</text>
</comment>
<dbReference type="InterPro" id="IPR050748">
    <property type="entry name" value="Glycosyltrans_8_dom-fam"/>
</dbReference>
<dbReference type="SUPFAM" id="SSF53448">
    <property type="entry name" value="Nucleotide-diphospho-sugar transferases"/>
    <property type="match status" value="1"/>
</dbReference>
<proteinExistence type="predicted"/>